<evidence type="ECO:0000256" key="5">
    <source>
        <dbReference type="ARBA" id="ARBA00023163"/>
    </source>
</evidence>
<comment type="caution">
    <text evidence="8">The sequence shown here is derived from an EMBL/GenBank/DDBJ whole genome shotgun (WGS) entry which is preliminary data.</text>
</comment>
<dbReference type="RefSeq" id="WP_116480268.1">
    <property type="nucleotide sequence ID" value="NZ_CAUPJO010000010.1"/>
</dbReference>
<keyword evidence="2 6" id="KW-0889">Transcription antitermination</keyword>
<organism evidence="8 9">
    <name type="scientific">Ezakiella coagulans</name>
    <dbReference type="NCBI Taxonomy" id="46507"/>
    <lineage>
        <taxon>Bacteria</taxon>
        <taxon>Bacillati</taxon>
        <taxon>Bacillota</taxon>
        <taxon>Tissierellia</taxon>
        <taxon>Ezakiella</taxon>
    </lineage>
</organism>
<evidence type="ECO:0000256" key="2">
    <source>
        <dbReference type="ARBA" id="ARBA00022814"/>
    </source>
</evidence>
<dbReference type="GO" id="GO:0031564">
    <property type="term" value="P:transcription antitermination"/>
    <property type="evidence" value="ECO:0007669"/>
    <property type="project" value="UniProtKB-KW"/>
</dbReference>
<evidence type="ECO:0000256" key="3">
    <source>
        <dbReference type="ARBA" id="ARBA00022884"/>
    </source>
</evidence>
<dbReference type="InterPro" id="IPR035926">
    <property type="entry name" value="NusB-like_sf"/>
</dbReference>
<dbReference type="InterPro" id="IPR006027">
    <property type="entry name" value="NusB_RsmB_TIM44"/>
</dbReference>
<evidence type="ECO:0000256" key="4">
    <source>
        <dbReference type="ARBA" id="ARBA00023015"/>
    </source>
</evidence>
<dbReference type="PANTHER" id="PTHR11078">
    <property type="entry name" value="N UTILIZATION SUBSTANCE PROTEIN B-RELATED"/>
    <property type="match status" value="1"/>
</dbReference>
<dbReference type="Proteomes" id="UP000245793">
    <property type="component" value="Unassembled WGS sequence"/>
</dbReference>
<protein>
    <recommendedName>
        <fullName evidence="6">Transcription antitermination protein NusB</fullName>
    </recommendedName>
    <alternativeName>
        <fullName evidence="6">Antitermination factor NusB</fullName>
    </alternativeName>
</protein>
<keyword evidence="9" id="KW-1185">Reference proteome</keyword>
<dbReference type="EMBL" id="QEKV01000006">
    <property type="protein sequence ID" value="PVY94206.1"/>
    <property type="molecule type" value="Genomic_DNA"/>
</dbReference>
<evidence type="ECO:0000313" key="8">
    <source>
        <dbReference type="EMBL" id="PVY94206.1"/>
    </source>
</evidence>
<evidence type="ECO:0000256" key="1">
    <source>
        <dbReference type="ARBA" id="ARBA00005952"/>
    </source>
</evidence>
<dbReference type="GO" id="GO:0006353">
    <property type="term" value="P:DNA-templated transcription termination"/>
    <property type="evidence" value="ECO:0007669"/>
    <property type="project" value="UniProtKB-UniRule"/>
</dbReference>
<dbReference type="Pfam" id="PF01029">
    <property type="entry name" value="NusB"/>
    <property type="match status" value="1"/>
</dbReference>
<dbReference type="SUPFAM" id="SSF48013">
    <property type="entry name" value="NusB-like"/>
    <property type="match status" value="1"/>
</dbReference>
<comment type="similarity">
    <text evidence="1 6">Belongs to the NusB family.</text>
</comment>
<dbReference type="InterPro" id="IPR011605">
    <property type="entry name" value="NusB_fam"/>
</dbReference>
<proteinExistence type="inferred from homology"/>
<evidence type="ECO:0000313" key="9">
    <source>
        <dbReference type="Proteomes" id="UP000245793"/>
    </source>
</evidence>
<sequence>MDRIIQRELAVKVLYAMDLQNNFSEKIFNNIIENEGFEIDKMPFTCELVNGFKDNYFKINFIVEENSENYPMSKLPKIDISIIRTALTEIYILNQPYQVAINEAVEVSKKYSDELNYKFINSFLGNIVRADNA</sequence>
<evidence type="ECO:0000259" key="7">
    <source>
        <dbReference type="Pfam" id="PF01029"/>
    </source>
</evidence>
<dbReference type="PANTHER" id="PTHR11078:SF3">
    <property type="entry name" value="ANTITERMINATION NUSB DOMAIN-CONTAINING PROTEIN"/>
    <property type="match status" value="1"/>
</dbReference>
<dbReference type="Gene3D" id="1.10.940.10">
    <property type="entry name" value="NusB-like"/>
    <property type="match status" value="1"/>
</dbReference>
<dbReference type="AlphaFoldDB" id="A0A2U1E2M5"/>
<keyword evidence="4 6" id="KW-0805">Transcription regulation</keyword>
<keyword evidence="3 6" id="KW-0694">RNA-binding</keyword>
<name>A0A2U1E2M5_9FIRM</name>
<gene>
    <name evidence="6" type="primary">nusB</name>
    <name evidence="8" type="ORF">C7381_10679</name>
</gene>
<evidence type="ECO:0000256" key="6">
    <source>
        <dbReference type="HAMAP-Rule" id="MF_00073"/>
    </source>
</evidence>
<accession>A0A2U1E2M5</accession>
<dbReference type="NCBIfam" id="TIGR01951">
    <property type="entry name" value="nusB"/>
    <property type="match status" value="1"/>
</dbReference>
<comment type="function">
    <text evidence="6">Involved in transcription antitermination. Required for transcription of ribosomal RNA (rRNA) genes. Binds specifically to the boxA antiterminator sequence of the ribosomal RNA (rrn) operons.</text>
</comment>
<dbReference type="HAMAP" id="MF_00073">
    <property type="entry name" value="NusB"/>
    <property type="match status" value="1"/>
</dbReference>
<reference evidence="8 9" key="1">
    <citation type="submission" date="2018-04" db="EMBL/GenBank/DDBJ databases">
        <title>Genomic Encyclopedia of Type Strains, Phase IV (KMG-IV): sequencing the most valuable type-strain genomes for metagenomic binning, comparative biology and taxonomic classification.</title>
        <authorList>
            <person name="Goeker M."/>
        </authorList>
    </citation>
    <scope>NUCLEOTIDE SEQUENCE [LARGE SCALE GENOMIC DNA]</scope>
    <source>
        <strain evidence="8 9">DSM 20705</strain>
    </source>
</reference>
<dbReference type="GO" id="GO:0005829">
    <property type="term" value="C:cytosol"/>
    <property type="evidence" value="ECO:0007669"/>
    <property type="project" value="TreeGrafter"/>
</dbReference>
<keyword evidence="5 6" id="KW-0804">Transcription</keyword>
<feature type="domain" description="NusB/RsmB/TIM44" evidence="7">
    <location>
        <begin position="6"/>
        <end position="129"/>
    </location>
</feature>
<dbReference type="GO" id="GO:0003723">
    <property type="term" value="F:RNA binding"/>
    <property type="evidence" value="ECO:0007669"/>
    <property type="project" value="UniProtKB-UniRule"/>
</dbReference>